<name>A0A8S5MF12_9CAUD</name>
<reference evidence="1" key="1">
    <citation type="journal article" date="2021" name="Proc. Natl. Acad. Sci. U.S.A.">
        <title>A Catalog of Tens of Thousands of Viruses from Human Metagenomes Reveals Hidden Associations with Chronic Diseases.</title>
        <authorList>
            <person name="Tisza M.J."/>
            <person name="Buck C.B."/>
        </authorList>
    </citation>
    <scope>NUCLEOTIDE SEQUENCE</scope>
    <source>
        <strain evidence="1">CtS1E53</strain>
    </source>
</reference>
<proteinExistence type="predicted"/>
<protein>
    <submittedName>
        <fullName evidence="1">Uncharacterized protein</fullName>
    </submittedName>
</protein>
<accession>A0A8S5MF12</accession>
<evidence type="ECO:0000313" key="1">
    <source>
        <dbReference type="EMBL" id="DAD80655.1"/>
    </source>
</evidence>
<dbReference type="EMBL" id="BK014885">
    <property type="protein sequence ID" value="DAD80655.1"/>
    <property type="molecule type" value="Genomic_DNA"/>
</dbReference>
<organism evidence="1">
    <name type="scientific">Siphoviridae sp. ctS1E53</name>
    <dbReference type="NCBI Taxonomy" id="2826340"/>
    <lineage>
        <taxon>Viruses</taxon>
        <taxon>Duplodnaviria</taxon>
        <taxon>Heunggongvirae</taxon>
        <taxon>Uroviricota</taxon>
        <taxon>Caudoviricetes</taxon>
    </lineage>
</organism>
<sequence>MAVSMGSVMRHCRNYFETGSYDGEIVIEGGHLITPALAHGRYIAIRGSAYNDGVHQVGDELTDETFTGRVWVLSPPAAFVALAEEISAYDDKNPVGALQSESFGSYSYSRGSAGNVTGAAGWQGAFAGRLNDYQRLTSEVMV</sequence>